<sequence length="137" mass="14959">MTIVVDTSVVLALLDRGDRDHVAVRDWAAAVDEDLFTSPLAVAEIDRLLATHGGPAAREALRGDLDSGAYNVRWWADGVADMLAVVRDRPELGLTDASLVALAERLRTRRIATLDVERFRPVTDRDGKPFTLLPADA</sequence>
<evidence type="ECO:0000313" key="9">
    <source>
        <dbReference type="Proteomes" id="UP001277761"/>
    </source>
</evidence>
<reference evidence="8 9" key="1">
    <citation type="submission" date="2023-11" db="EMBL/GenBank/DDBJ databases">
        <authorList>
            <person name="Xu M."/>
            <person name="Jiang T."/>
        </authorList>
    </citation>
    <scope>NUCLEOTIDE SEQUENCE [LARGE SCALE GENOMIC DNA]</scope>
    <source>
        <strain evidence="8 9">SD</strain>
    </source>
</reference>
<comment type="caution">
    <text evidence="8">The sequence shown here is derived from an EMBL/GenBank/DDBJ whole genome shotgun (WGS) entry which is preliminary data.</text>
</comment>
<dbReference type="InterPro" id="IPR002716">
    <property type="entry name" value="PIN_dom"/>
</dbReference>
<accession>A0ABU4VLV7</accession>
<dbReference type="EMBL" id="JAXAVX010000004">
    <property type="protein sequence ID" value="MDX8151921.1"/>
    <property type="molecule type" value="Genomic_DNA"/>
</dbReference>
<dbReference type="Proteomes" id="UP001277761">
    <property type="component" value="Unassembled WGS sequence"/>
</dbReference>
<evidence type="ECO:0000313" key="8">
    <source>
        <dbReference type="EMBL" id="MDX8151921.1"/>
    </source>
</evidence>
<gene>
    <name evidence="6" type="primary">vapC</name>
    <name evidence="8" type="ORF">SK069_09985</name>
</gene>
<dbReference type="HAMAP" id="MF_00265">
    <property type="entry name" value="VapC_Nob1"/>
    <property type="match status" value="1"/>
</dbReference>
<protein>
    <recommendedName>
        <fullName evidence="6">Ribonuclease VapC</fullName>
        <shortName evidence="6">RNase VapC</shortName>
        <ecNumber evidence="6">3.1.-.-</ecNumber>
    </recommendedName>
    <alternativeName>
        <fullName evidence="6">Toxin VapC</fullName>
    </alternativeName>
</protein>
<feature type="binding site" evidence="6">
    <location>
        <position position="6"/>
    </location>
    <ligand>
        <name>Mg(2+)</name>
        <dbReference type="ChEBI" id="CHEBI:18420"/>
    </ligand>
</feature>
<keyword evidence="4 6" id="KW-0378">Hydrolase</keyword>
<evidence type="ECO:0000256" key="3">
    <source>
        <dbReference type="ARBA" id="ARBA00022723"/>
    </source>
</evidence>
<dbReference type="Pfam" id="PF01850">
    <property type="entry name" value="PIN"/>
    <property type="match status" value="1"/>
</dbReference>
<keyword evidence="9" id="KW-1185">Reference proteome</keyword>
<keyword evidence="1 6" id="KW-1277">Toxin-antitoxin system</keyword>
<keyword evidence="2 6" id="KW-0540">Nuclease</keyword>
<comment type="function">
    <text evidence="6">Toxic component of a toxin-antitoxin (TA) system. An RNase.</text>
</comment>
<organism evidence="8 9">
    <name type="scientific">Patulibacter brassicae</name>
    <dbReference type="NCBI Taxonomy" id="1705717"/>
    <lineage>
        <taxon>Bacteria</taxon>
        <taxon>Bacillati</taxon>
        <taxon>Actinomycetota</taxon>
        <taxon>Thermoleophilia</taxon>
        <taxon>Solirubrobacterales</taxon>
        <taxon>Patulibacteraceae</taxon>
        <taxon>Patulibacter</taxon>
    </lineage>
</organism>
<feature type="binding site" evidence="6">
    <location>
        <position position="96"/>
    </location>
    <ligand>
        <name>Mg(2+)</name>
        <dbReference type="ChEBI" id="CHEBI:18420"/>
    </ligand>
</feature>
<comment type="similarity">
    <text evidence="6">Belongs to the PINc/VapC protein family.</text>
</comment>
<feature type="domain" description="PIN" evidence="7">
    <location>
        <begin position="3"/>
        <end position="117"/>
    </location>
</feature>
<evidence type="ECO:0000256" key="6">
    <source>
        <dbReference type="HAMAP-Rule" id="MF_00265"/>
    </source>
</evidence>
<dbReference type="Gene3D" id="3.40.50.1010">
    <property type="entry name" value="5'-nuclease"/>
    <property type="match status" value="1"/>
</dbReference>
<keyword evidence="5 6" id="KW-0460">Magnesium</keyword>
<proteinExistence type="inferred from homology"/>
<evidence type="ECO:0000256" key="5">
    <source>
        <dbReference type="ARBA" id="ARBA00022842"/>
    </source>
</evidence>
<evidence type="ECO:0000256" key="4">
    <source>
        <dbReference type="ARBA" id="ARBA00022801"/>
    </source>
</evidence>
<evidence type="ECO:0000256" key="2">
    <source>
        <dbReference type="ARBA" id="ARBA00022722"/>
    </source>
</evidence>
<evidence type="ECO:0000256" key="1">
    <source>
        <dbReference type="ARBA" id="ARBA00022649"/>
    </source>
</evidence>
<keyword evidence="3 6" id="KW-0479">Metal-binding</keyword>
<keyword evidence="6" id="KW-0800">Toxin</keyword>
<evidence type="ECO:0000259" key="7">
    <source>
        <dbReference type="Pfam" id="PF01850"/>
    </source>
</evidence>
<dbReference type="RefSeq" id="WP_319954076.1">
    <property type="nucleotide sequence ID" value="NZ_JAXAVX010000004.1"/>
</dbReference>
<dbReference type="InterPro" id="IPR022907">
    <property type="entry name" value="VapC_family"/>
</dbReference>
<dbReference type="SUPFAM" id="SSF88723">
    <property type="entry name" value="PIN domain-like"/>
    <property type="match status" value="1"/>
</dbReference>
<dbReference type="InterPro" id="IPR029060">
    <property type="entry name" value="PIN-like_dom_sf"/>
</dbReference>
<dbReference type="EC" id="3.1.-.-" evidence="6"/>
<comment type="cofactor">
    <cofactor evidence="6">
        <name>Mg(2+)</name>
        <dbReference type="ChEBI" id="CHEBI:18420"/>
    </cofactor>
</comment>
<name>A0ABU4VLV7_9ACTN</name>